<proteinExistence type="predicted"/>
<evidence type="ECO:0000313" key="2">
    <source>
        <dbReference type="Proteomes" id="UP000248729"/>
    </source>
</evidence>
<sequence length="217" mass="25270">MHRTLQYRKKAIQQTHLDNLHSVLPFEAALYEIAQEEQKPISKIALKRKGIPPEVVTALYPYYVDEKHARIELNCSIAQKMQWKAKAEKAQITLSKLVTEALNNARVYVPVPNFEQEAIKEILKMQSQLNAHTNQIARWCNTHKQGVEAISVLAELNEIRNQVLNIDDQLMRIMDNSQRHYSARRPSNYQDESIHDILSRSNEDEIDLSTMEFEEDF</sequence>
<protein>
    <submittedName>
        <fullName evidence="1">Uncharacterized protein</fullName>
    </submittedName>
</protein>
<dbReference type="AlphaFoldDB" id="A0A329E5W4"/>
<gene>
    <name evidence="1" type="ORF">DET48_1229</name>
</gene>
<name>A0A329E5W4_VIBDI</name>
<dbReference type="Proteomes" id="UP000248729">
    <property type="component" value="Unassembled WGS sequence"/>
</dbReference>
<dbReference type="RefSeq" id="WP_112404368.1">
    <property type="nucleotide sequence ID" value="NZ_QLTR01000022.1"/>
</dbReference>
<comment type="caution">
    <text evidence="1">The sequence shown here is derived from an EMBL/GenBank/DDBJ whole genome shotgun (WGS) entry which is preliminary data.</text>
</comment>
<organism evidence="1 2">
    <name type="scientific">Vibrio diazotrophicus</name>
    <dbReference type="NCBI Taxonomy" id="685"/>
    <lineage>
        <taxon>Bacteria</taxon>
        <taxon>Pseudomonadati</taxon>
        <taxon>Pseudomonadota</taxon>
        <taxon>Gammaproteobacteria</taxon>
        <taxon>Vibrionales</taxon>
        <taxon>Vibrionaceae</taxon>
        <taxon>Vibrio</taxon>
    </lineage>
</organism>
<reference evidence="1 2" key="1">
    <citation type="submission" date="2018-06" db="EMBL/GenBank/DDBJ databases">
        <title>Freshwater and sediment microbial communities from various areas in North America, analyzing microbe dynamics in response to fracking.</title>
        <authorList>
            <person name="Lamendella R."/>
        </authorList>
    </citation>
    <scope>NUCLEOTIDE SEQUENCE [LARGE SCALE GENOMIC DNA]</scope>
    <source>
        <strain evidence="1 2">99A</strain>
    </source>
</reference>
<evidence type="ECO:0000313" key="1">
    <source>
        <dbReference type="EMBL" id="RAS60447.1"/>
    </source>
</evidence>
<dbReference type="EMBL" id="QLTR01000022">
    <property type="protein sequence ID" value="RAS60447.1"/>
    <property type="molecule type" value="Genomic_DNA"/>
</dbReference>
<accession>A0A329E5W4</accession>